<keyword evidence="4" id="KW-1185">Reference proteome</keyword>
<proteinExistence type="predicted"/>
<dbReference type="PaxDb" id="55529-EKX41381"/>
<feature type="region of interest" description="Disordered" evidence="1">
    <location>
        <begin position="191"/>
        <end position="221"/>
    </location>
</feature>
<evidence type="ECO:0000313" key="4">
    <source>
        <dbReference type="Proteomes" id="UP000011087"/>
    </source>
</evidence>
<reference evidence="4" key="2">
    <citation type="submission" date="2012-11" db="EMBL/GenBank/DDBJ databases">
        <authorList>
            <person name="Kuo A."/>
            <person name="Curtis B.A."/>
            <person name="Tanifuji G."/>
            <person name="Burki F."/>
            <person name="Gruber A."/>
            <person name="Irimia M."/>
            <person name="Maruyama S."/>
            <person name="Arias M.C."/>
            <person name="Ball S.G."/>
            <person name="Gile G.H."/>
            <person name="Hirakawa Y."/>
            <person name="Hopkins J.F."/>
            <person name="Rensing S.A."/>
            <person name="Schmutz J."/>
            <person name="Symeonidi A."/>
            <person name="Elias M."/>
            <person name="Eveleigh R.J."/>
            <person name="Herman E.K."/>
            <person name="Klute M.J."/>
            <person name="Nakayama T."/>
            <person name="Obornik M."/>
            <person name="Reyes-Prieto A."/>
            <person name="Armbrust E.V."/>
            <person name="Aves S.J."/>
            <person name="Beiko R.G."/>
            <person name="Coutinho P."/>
            <person name="Dacks J.B."/>
            <person name="Durnford D.G."/>
            <person name="Fast N.M."/>
            <person name="Green B.R."/>
            <person name="Grisdale C."/>
            <person name="Hempe F."/>
            <person name="Henrissat B."/>
            <person name="Hoppner M.P."/>
            <person name="Ishida K.-I."/>
            <person name="Kim E."/>
            <person name="Koreny L."/>
            <person name="Kroth P.G."/>
            <person name="Liu Y."/>
            <person name="Malik S.-B."/>
            <person name="Maier U.G."/>
            <person name="McRose D."/>
            <person name="Mock T."/>
            <person name="Neilson J.A."/>
            <person name="Onodera N.T."/>
            <person name="Poole A.M."/>
            <person name="Pritham E.J."/>
            <person name="Richards T.A."/>
            <person name="Rocap G."/>
            <person name="Roy S.W."/>
            <person name="Sarai C."/>
            <person name="Schaack S."/>
            <person name="Shirato S."/>
            <person name="Slamovits C.H."/>
            <person name="Spencer D.F."/>
            <person name="Suzuki S."/>
            <person name="Worden A.Z."/>
            <person name="Zauner S."/>
            <person name="Barry K."/>
            <person name="Bell C."/>
            <person name="Bharti A.K."/>
            <person name="Crow J.A."/>
            <person name="Grimwood J."/>
            <person name="Kramer R."/>
            <person name="Lindquist E."/>
            <person name="Lucas S."/>
            <person name="Salamov A."/>
            <person name="McFadden G.I."/>
            <person name="Lane C.E."/>
            <person name="Keeling P.J."/>
            <person name="Gray M.W."/>
            <person name="Grigoriev I.V."/>
            <person name="Archibald J.M."/>
        </authorList>
    </citation>
    <scope>NUCLEOTIDE SEQUENCE</scope>
    <source>
        <strain evidence="4">CCMP2712</strain>
    </source>
</reference>
<evidence type="ECO:0000256" key="1">
    <source>
        <dbReference type="SAM" id="MobiDB-lite"/>
    </source>
</evidence>
<dbReference type="HOGENOM" id="CLU_1172597_0_0_1"/>
<organism evidence="2">
    <name type="scientific">Guillardia theta (strain CCMP2712)</name>
    <name type="common">Cryptophyte</name>
    <dbReference type="NCBI Taxonomy" id="905079"/>
    <lineage>
        <taxon>Eukaryota</taxon>
        <taxon>Cryptophyceae</taxon>
        <taxon>Pyrenomonadales</taxon>
        <taxon>Geminigeraceae</taxon>
        <taxon>Guillardia</taxon>
    </lineage>
</organism>
<name>L1IYS6_GUITC</name>
<reference evidence="3" key="3">
    <citation type="submission" date="2015-06" db="UniProtKB">
        <authorList>
            <consortium name="EnsemblProtists"/>
        </authorList>
    </citation>
    <scope>IDENTIFICATION</scope>
</reference>
<dbReference type="EMBL" id="JH993024">
    <property type="protein sequence ID" value="EKX41381.1"/>
    <property type="molecule type" value="Genomic_DNA"/>
</dbReference>
<protein>
    <submittedName>
        <fullName evidence="2 3">Uncharacterized protein</fullName>
    </submittedName>
</protein>
<dbReference type="Proteomes" id="UP000011087">
    <property type="component" value="Unassembled WGS sequence"/>
</dbReference>
<reference evidence="2 4" key="1">
    <citation type="journal article" date="2012" name="Nature">
        <title>Algal genomes reveal evolutionary mosaicism and the fate of nucleomorphs.</title>
        <authorList>
            <consortium name="DOE Joint Genome Institute"/>
            <person name="Curtis B.A."/>
            <person name="Tanifuji G."/>
            <person name="Burki F."/>
            <person name="Gruber A."/>
            <person name="Irimia M."/>
            <person name="Maruyama S."/>
            <person name="Arias M.C."/>
            <person name="Ball S.G."/>
            <person name="Gile G.H."/>
            <person name="Hirakawa Y."/>
            <person name="Hopkins J.F."/>
            <person name="Kuo A."/>
            <person name="Rensing S.A."/>
            <person name="Schmutz J."/>
            <person name="Symeonidi A."/>
            <person name="Elias M."/>
            <person name="Eveleigh R.J."/>
            <person name="Herman E.K."/>
            <person name="Klute M.J."/>
            <person name="Nakayama T."/>
            <person name="Obornik M."/>
            <person name="Reyes-Prieto A."/>
            <person name="Armbrust E.V."/>
            <person name="Aves S.J."/>
            <person name="Beiko R.G."/>
            <person name="Coutinho P."/>
            <person name="Dacks J.B."/>
            <person name="Durnford D.G."/>
            <person name="Fast N.M."/>
            <person name="Green B.R."/>
            <person name="Grisdale C.J."/>
            <person name="Hempel F."/>
            <person name="Henrissat B."/>
            <person name="Hoppner M.P."/>
            <person name="Ishida K."/>
            <person name="Kim E."/>
            <person name="Koreny L."/>
            <person name="Kroth P.G."/>
            <person name="Liu Y."/>
            <person name="Malik S.B."/>
            <person name="Maier U.G."/>
            <person name="McRose D."/>
            <person name="Mock T."/>
            <person name="Neilson J.A."/>
            <person name="Onodera N.T."/>
            <person name="Poole A.M."/>
            <person name="Pritham E.J."/>
            <person name="Richards T.A."/>
            <person name="Rocap G."/>
            <person name="Roy S.W."/>
            <person name="Sarai C."/>
            <person name="Schaack S."/>
            <person name="Shirato S."/>
            <person name="Slamovits C.H."/>
            <person name="Spencer D.F."/>
            <person name="Suzuki S."/>
            <person name="Worden A.Z."/>
            <person name="Zauner S."/>
            <person name="Barry K."/>
            <person name="Bell C."/>
            <person name="Bharti A.K."/>
            <person name="Crow J.A."/>
            <person name="Grimwood J."/>
            <person name="Kramer R."/>
            <person name="Lindquist E."/>
            <person name="Lucas S."/>
            <person name="Salamov A."/>
            <person name="McFadden G.I."/>
            <person name="Lane C.E."/>
            <person name="Keeling P.J."/>
            <person name="Gray M.W."/>
            <person name="Grigoriev I.V."/>
            <person name="Archibald J.M."/>
        </authorList>
    </citation>
    <scope>NUCLEOTIDE SEQUENCE</scope>
    <source>
        <strain evidence="2 4">CCMP2712</strain>
    </source>
</reference>
<dbReference type="GeneID" id="17298019"/>
<dbReference type="EnsemblProtists" id="EKX41381">
    <property type="protein sequence ID" value="EKX41381"/>
    <property type="gene ID" value="GUITHDRAFT_142072"/>
</dbReference>
<sequence>MSKAALKSQGSLGSRVIPVISQTQLDLQETLIRNDRRQRSLRIKARNSQSYIGKLTVRMQMSEKYLAERREKDINHRMIQGDKIDQDKVLGIGSAVDELLEIKMMLKDLRMKEKDNKTTLDAMHSIGLFLPINEIKMRRLMLRGKQKAALSLLSPKSRAKAESMFYEQQEQQEELQAVSSTSRWNEFGHGLFQSEADEPDRQSASQFNAARRPRPFSASAVPQLRRSLLGIKTKLSA</sequence>
<accession>L1IYS6</accession>
<dbReference type="AlphaFoldDB" id="L1IYS6"/>
<dbReference type="KEGG" id="gtt:GUITHDRAFT_142072"/>
<gene>
    <name evidence="2" type="ORF">GUITHDRAFT_142072</name>
</gene>
<dbReference type="RefSeq" id="XP_005828361.1">
    <property type="nucleotide sequence ID" value="XM_005828304.1"/>
</dbReference>
<evidence type="ECO:0000313" key="3">
    <source>
        <dbReference type="EnsemblProtists" id="EKX41381"/>
    </source>
</evidence>
<evidence type="ECO:0000313" key="2">
    <source>
        <dbReference type="EMBL" id="EKX41381.1"/>
    </source>
</evidence>